<evidence type="ECO:0000313" key="1">
    <source>
        <dbReference type="EMBL" id="MBS7661923.1"/>
    </source>
</evidence>
<keyword evidence="2" id="KW-1185">Reference proteome</keyword>
<name>A0ABS5Q0U8_9PSED</name>
<comment type="caution">
    <text evidence="1">The sequence shown here is derived from an EMBL/GenBank/DDBJ whole genome shotgun (WGS) entry which is preliminary data.</text>
</comment>
<gene>
    <name evidence="1" type="ORF">I0D00_08175</name>
</gene>
<accession>A0ABS5Q0U8</accession>
<dbReference type="RefSeq" id="WP_213639233.1">
    <property type="nucleotide sequence ID" value="NZ_JADPMV010000001.1"/>
</dbReference>
<dbReference type="EMBL" id="JADPMV010000001">
    <property type="protein sequence ID" value="MBS7661923.1"/>
    <property type="molecule type" value="Genomic_DNA"/>
</dbReference>
<reference evidence="1 2" key="1">
    <citation type="journal article" date="2021" name="Syst. Appl. Microbiol.">
        <title>Pseudomonas lalucatii sp. nov. isolated from Vallgornera, a karstic cave in Mallorca, Western Mediterranean.</title>
        <authorList>
            <person name="Busquets A."/>
            <person name="Mulet M."/>
            <person name="Gomila M."/>
            <person name="Garcia-Valdes E."/>
        </authorList>
    </citation>
    <scope>NUCLEOTIDE SEQUENCE [LARGE SCALE GENOMIC DNA]</scope>
    <source>
        <strain evidence="1 2">R1b54</strain>
    </source>
</reference>
<protein>
    <submittedName>
        <fullName evidence="1">Uncharacterized protein</fullName>
    </submittedName>
</protein>
<sequence>MLIVDRVLCDLCLAPMGQLHNLPAEQRERLSDFRTAPDYAICPDCLDASQPVANQAEPGNE</sequence>
<organism evidence="1 2">
    <name type="scientific">Pseudomonas lalucatii</name>
    <dbReference type="NCBI Taxonomy" id="1424203"/>
    <lineage>
        <taxon>Bacteria</taxon>
        <taxon>Pseudomonadati</taxon>
        <taxon>Pseudomonadota</taxon>
        <taxon>Gammaproteobacteria</taxon>
        <taxon>Pseudomonadales</taxon>
        <taxon>Pseudomonadaceae</taxon>
        <taxon>Pseudomonas</taxon>
    </lineage>
</organism>
<proteinExistence type="predicted"/>
<evidence type="ECO:0000313" key="2">
    <source>
        <dbReference type="Proteomes" id="UP001196601"/>
    </source>
</evidence>
<dbReference type="Proteomes" id="UP001196601">
    <property type="component" value="Unassembled WGS sequence"/>
</dbReference>